<reference evidence="9" key="1">
    <citation type="submission" date="2025-08" db="UniProtKB">
        <authorList>
            <consortium name="Ensembl"/>
        </authorList>
    </citation>
    <scope>IDENTIFICATION</scope>
</reference>
<organism evidence="9 10">
    <name type="scientific">Gadus morhua</name>
    <name type="common">Atlantic cod</name>
    <dbReference type="NCBI Taxonomy" id="8049"/>
    <lineage>
        <taxon>Eukaryota</taxon>
        <taxon>Metazoa</taxon>
        <taxon>Chordata</taxon>
        <taxon>Craniata</taxon>
        <taxon>Vertebrata</taxon>
        <taxon>Euteleostomi</taxon>
        <taxon>Actinopterygii</taxon>
        <taxon>Neopterygii</taxon>
        <taxon>Teleostei</taxon>
        <taxon>Neoteleostei</taxon>
        <taxon>Acanthomorphata</taxon>
        <taxon>Zeiogadaria</taxon>
        <taxon>Gadariae</taxon>
        <taxon>Gadiformes</taxon>
        <taxon>Gadoidei</taxon>
        <taxon>Gadidae</taxon>
        <taxon>Gadus</taxon>
    </lineage>
</organism>
<dbReference type="Gene3D" id="1.10.472.10">
    <property type="entry name" value="Cyclin-like"/>
    <property type="match status" value="2"/>
</dbReference>
<dbReference type="GO" id="GO:0051301">
    <property type="term" value="P:cell division"/>
    <property type="evidence" value="ECO:0007669"/>
    <property type="project" value="UniProtKB-KW"/>
</dbReference>
<dbReference type="Pfam" id="PF00134">
    <property type="entry name" value="Cyclin_N"/>
    <property type="match status" value="1"/>
</dbReference>
<reference evidence="9" key="2">
    <citation type="submission" date="2025-09" db="UniProtKB">
        <authorList>
            <consortium name="Ensembl"/>
        </authorList>
    </citation>
    <scope>IDENTIFICATION</scope>
</reference>
<dbReference type="GeneTree" id="ENSGT00940000155405"/>
<gene>
    <name evidence="9" type="primary">LOC115558656</name>
</gene>
<dbReference type="InterPro" id="IPR046965">
    <property type="entry name" value="Cyclin_A/B-like"/>
</dbReference>
<feature type="domain" description="Cyclin-like" evidence="7">
    <location>
        <begin position="241"/>
        <end position="322"/>
    </location>
</feature>
<dbReference type="PANTHER" id="PTHR10177">
    <property type="entry name" value="CYCLINS"/>
    <property type="match status" value="1"/>
</dbReference>
<comment type="similarity">
    <text evidence="6">Belongs to the cyclin family.</text>
</comment>
<evidence type="ECO:0000256" key="6">
    <source>
        <dbReference type="RuleBase" id="RU000383"/>
    </source>
</evidence>
<keyword evidence="4" id="KW-0131">Cell cycle</keyword>
<comment type="subunit">
    <text evidence="5">Interacts with the CDK1 protein kinase to form a serine/threonine kinase holoenzyme complex also known as maturation promoting factor (MPF). The cyclin subunit imparts substrate specificity to the complex.</text>
</comment>
<evidence type="ECO:0000313" key="10">
    <source>
        <dbReference type="Proteomes" id="UP000694546"/>
    </source>
</evidence>
<dbReference type="Ensembl" id="ENSGMOT00000016456.2">
    <property type="protein sequence ID" value="ENSGMOP00000016047.2"/>
    <property type="gene ID" value="ENSGMOG00000014993.2"/>
</dbReference>
<dbReference type="InterPro" id="IPR013763">
    <property type="entry name" value="Cyclin-like_dom"/>
</dbReference>
<evidence type="ECO:0000259" key="7">
    <source>
        <dbReference type="SMART" id="SM00385"/>
    </source>
</evidence>
<dbReference type="PROSITE" id="PS00292">
    <property type="entry name" value="CYCLINS"/>
    <property type="match status" value="1"/>
</dbReference>
<dbReference type="SUPFAM" id="SSF47954">
    <property type="entry name" value="Cyclin-like"/>
    <property type="match status" value="2"/>
</dbReference>
<dbReference type="InterPro" id="IPR039361">
    <property type="entry name" value="Cyclin"/>
</dbReference>
<dbReference type="GO" id="GO:0005829">
    <property type="term" value="C:cytosol"/>
    <property type="evidence" value="ECO:0007669"/>
    <property type="project" value="UniProtKB-ARBA"/>
</dbReference>
<evidence type="ECO:0000256" key="3">
    <source>
        <dbReference type="ARBA" id="ARBA00023127"/>
    </source>
</evidence>
<protein>
    <submittedName>
        <fullName evidence="9">G2/mitotic-specific cyclin-B2-like</fullName>
    </submittedName>
</protein>
<dbReference type="InterPro" id="IPR048258">
    <property type="entry name" value="Cyclins_cyclin-box"/>
</dbReference>
<keyword evidence="10" id="KW-1185">Reference proteome</keyword>
<evidence type="ECO:0000313" key="9">
    <source>
        <dbReference type="Ensembl" id="ENSGMOP00000016047.2"/>
    </source>
</evidence>
<evidence type="ECO:0000256" key="2">
    <source>
        <dbReference type="ARBA" id="ARBA00022618"/>
    </source>
</evidence>
<evidence type="ECO:0000256" key="5">
    <source>
        <dbReference type="ARBA" id="ARBA00025821"/>
    </source>
</evidence>
<dbReference type="Proteomes" id="UP000694546">
    <property type="component" value="Chromosome 14"/>
</dbReference>
<dbReference type="InterPro" id="IPR006671">
    <property type="entry name" value="Cyclin_N"/>
</dbReference>
<dbReference type="GO" id="GO:0016538">
    <property type="term" value="F:cyclin-dependent protein serine/threonine kinase regulator activity"/>
    <property type="evidence" value="ECO:0007669"/>
    <property type="project" value="UniProtKB-ARBA"/>
</dbReference>
<dbReference type="SMART" id="SM01332">
    <property type="entry name" value="Cyclin_C"/>
    <property type="match status" value="1"/>
</dbReference>
<dbReference type="Pfam" id="PF02984">
    <property type="entry name" value="Cyclin_C"/>
    <property type="match status" value="1"/>
</dbReference>
<proteinExistence type="inferred from homology"/>
<feature type="domain" description="Cyclin C-terminal" evidence="8">
    <location>
        <begin position="237"/>
        <end position="355"/>
    </location>
</feature>
<dbReference type="PIRSF" id="PIRSF001771">
    <property type="entry name" value="Cyclin_A_B_D_E"/>
    <property type="match status" value="1"/>
</dbReference>
<keyword evidence="3 6" id="KW-0195">Cyclin</keyword>
<dbReference type="AlphaFoldDB" id="A0A8C4ZL25"/>
<comment type="function">
    <text evidence="1">Essential for the control of the cell cycle at the G2/M (mitosis) transition.</text>
</comment>
<feature type="domain" description="Cyclin-like" evidence="7">
    <location>
        <begin position="144"/>
        <end position="228"/>
    </location>
</feature>
<evidence type="ECO:0000256" key="4">
    <source>
        <dbReference type="ARBA" id="ARBA00023306"/>
    </source>
</evidence>
<sequence>MGKSTFGGPRRAALGELTNAPGVVLNTKKTHGKATTKPTLNQKAKLKLAAAPLLPPVQGQEVFPMCEESTDVSMKEQELCQAFSDVLLTVEDIDEQDGDMPQLCAEYVKDIYSYLMALEQKQSVRPRYLQGYEINERMRALLIDWLIQVHSRFQLLQETLYLTVAILDRFLQVQPVSRRKLQLAGVTAMLVASKYEEMYCPEVADFAYITDNAFTKPQILQMEQLILRCLNFDLGRPLPLHFLRRASKAANSNVEKHTLAKYLMELTLVDYDMVHYRPSEIAAASLCFSQLLLEDLPWSPTQHHYATYDESHLKPIMQHMAKNVVTVNEGKTKFQAVKTKYSSSKLMKISLIPQLKSDVVTSMAAPLINNH</sequence>
<dbReference type="OMA" id="YYEMCHY"/>
<dbReference type="SMART" id="SM00385">
    <property type="entry name" value="CYCLIN"/>
    <property type="match status" value="2"/>
</dbReference>
<dbReference type="InterPro" id="IPR004367">
    <property type="entry name" value="Cyclin_C-dom"/>
</dbReference>
<dbReference type="InterPro" id="IPR036915">
    <property type="entry name" value="Cyclin-like_sf"/>
</dbReference>
<evidence type="ECO:0000259" key="8">
    <source>
        <dbReference type="SMART" id="SM01332"/>
    </source>
</evidence>
<evidence type="ECO:0000256" key="1">
    <source>
        <dbReference type="ARBA" id="ARBA00003222"/>
    </source>
</evidence>
<accession>A0A8C4ZL25</accession>
<keyword evidence="2" id="KW-0132">Cell division</keyword>
<name>A0A8C4ZL25_GADMO</name>